<dbReference type="PROSITE" id="PS00769">
    <property type="entry name" value="TRANSTHYRETIN_2"/>
    <property type="match status" value="1"/>
</dbReference>
<keyword evidence="6 7" id="KW-0378">Hydrolase</keyword>
<dbReference type="Proteomes" id="UP000292120">
    <property type="component" value="Unassembled WGS sequence"/>
</dbReference>
<dbReference type="EC" id="3.5.2.17" evidence="7"/>
<feature type="domain" description="Transthyretin/hydroxyisourate hydrolase" evidence="8">
    <location>
        <begin position="15"/>
        <end position="139"/>
    </location>
</feature>
<dbReference type="OrthoDB" id="9792386at2"/>
<evidence type="ECO:0000256" key="1">
    <source>
        <dbReference type="ARBA" id="ARBA00001043"/>
    </source>
</evidence>
<dbReference type="InterPro" id="IPR036817">
    <property type="entry name" value="Transthyretin/HIU_hydrolase_sf"/>
</dbReference>
<gene>
    <name evidence="9" type="primary">uraH</name>
    <name evidence="9" type="ORF">EYS42_04960</name>
</gene>
<dbReference type="GO" id="GO:0033971">
    <property type="term" value="F:hydroxyisourate hydrolase activity"/>
    <property type="evidence" value="ECO:0007669"/>
    <property type="project" value="UniProtKB-EC"/>
</dbReference>
<dbReference type="Pfam" id="PF00576">
    <property type="entry name" value="Transthyretin"/>
    <property type="match status" value="1"/>
</dbReference>
<evidence type="ECO:0000256" key="4">
    <source>
        <dbReference type="ARBA" id="ARBA00011881"/>
    </source>
</evidence>
<dbReference type="Gene3D" id="2.60.40.180">
    <property type="entry name" value="Transthyretin/hydroxyisourate hydrolase domain"/>
    <property type="match status" value="1"/>
</dbReference>
<evidence type="ECO:0000313" key="9">
    <source>
        <dbReference type="EMBL" id="TBO33010.1"/>
    </source>
</evidence>
<dbReference type="CDD" id="cd05822">
    <property type="entry name" value="TLP_HIUase"/>
    <property type="match status" value="1"/>
</dbReference>
<dbReference type="GO" id="GO:0006144">
    <property type="term" value="P:purine nucleobase metabolic process"/>
    <property type="evidence" value="ECO:0007669"/>
    <property type="project" value="UniProtKB-KW"/>
</dbReference>
<proteinExistence type="inferred from homology"/>
<evidence type="ECO:0000256" key="7">
    <source>
        <dbReference type="RuleBase" id="RU361270"/>
    </source>
</evidence>
<evidence type="ECO:0000256" key="5">
    <source>
        <dbReference type="ARBA" id="ARBA00022631"/>
    </source>
</evidence>
<sequence>MQAPEHTPSSASLGAATGRLSTHVLDTVKGGPAVGMAIELYVRETSPDGCADGRWLCLRTVSTNHDGRIDGPLLAGDDFKPGCYRLVFDVEGYFRAQGAQLPSPAFLGKVPLDFGIADGAGHYHVPLLVSPWSYSTYRGS</sequence>
<dbReference type="PROSITE" id="PS00768">
    <property type="entry name" value="TRANSTHYRETIN_1"/>
    <property type="match status" value="1"/>
</dbReference>
<comment type="caution">
    <text evidence="9">The sequence shown here is derived from an EMBL/GenBank/DDBJ whole genome shotgun (WGS) entry which is preliminary data.</text>
</comment>
<evidence type="ECO:0000256" key="3">
    <source>
        <dbReference type="ARBA" id="ARBA00009850"/>
    </source>
</evidence>
<comment type="similarity">
    <text evidence="3 7">Belongs to the transthyretin family. 5-hydroxyisourate hydrolase subfamily.</text>
</comment>
<keyword evidence="10" id="KW-1185">Reference proteome</keyword>
<dbReference type="SUPFAM" id="SSF49472">
    <property type="entry name" value="Transthyretin (synonym: prealbumin)"/>
    <property type="match status" value="1"/>
</dbReference>
<comment type="subunit">
    <text evidence="4 7">Homotetramer.</text>
</comment>
<dbReference type="InterPro" id="IPR023418">
    <property type="entry name" value="Thyroxine_BS"/>
</dbReference>
<dbReference type="PANTHER" id="PTHR10395:SF7">
    <property type="entry name" value="5-HYDROXYISOURATE HYDROLASE"/>
    <property type="match status" value="1"/>
</dbReference>
<reference evidence="9 10" key="1">
    <citation type="submission" date="2019-02" db="EMBL/GenBank/DDBJ databases">
        <title>Aquabacterium sp. strain KMB7.</title>
        <authorList>
            <person name="Chen W.-M."/>
        </authorList>
    </citation>
    <scope>NUCLEOTIDE SEQUENCE [LARGE SCALE GENOMIC DNA]</scope>
    <source>
        <strain evidence="9 10">KMB7</strain>
    </source>
</reference>
<evidence type="ECO:0000259" key="8">
    <source>
        <dbReference type="SMART" id="SM00095"/>
    </source>
</evidence>
<organism evidence="9 10">
    <name type="scientific">Aquabacterium lacunae</name>
    <dbReference type="NCBI Taxonomy" id="2528630"/>
    <lineage>
        <taxon>Bacteria</taxon>
        <taxon>Pseudomonadati</taxon>
        <taxon>Pseudomonadota</taxon>
        <taxon>Betaproteobacteria</taxon>
        <taxon>Burkholderiales</taxon>
        <taxon>Aquabacterium</taxon>
    </lineage>
</organism>
<protein>
    <recommendedName>
        <fullName evidence="7">5-hydroxyisourate hydrolase</fullName>
        <shortName evidence="7">HIU hydrolase</shortName>
        <shortName evidence="7">HIUHase</shortName>
        <ecNumber evidence="7">3.5.2.17</ecNumber>
    </recommendedName>
</protein>
<evidence type="ECO:0000256" key="6">
    <source>
        <dbReference type="ARBA" id="ARBA00022801"/>
    </source>
</evidence>
<evidence type="ECO:0000256" key="2">
    <source>
        <dbReference type="ARBA" id="ARBA00002704"/>
    </source>
</evidence>
<comment type="function">
    <text evidence="2">Catalyzes the hydrolysis of 5-hydroxyisourate (HIU) to 2-oxo-4-hydroxy-4-carboxy-5-ureidoimidazoline (OHCU).</text>
</comment>
<dbReference type="SMART" id="SM00095">
    <property type="entry name" value="TR_THY"/>
    <property type="match status" value="1"/>
</dbReference>
<accession>A0A4Q9H5E7</accession>
<evidence type="ECO:0000313" key="10">
    <source>
        <dbReference type="Proteomes" id="UP000292120"/>
    </source>
</evidence>
<dbReference type="RefSeq" id="WP_130967330.1">
    <property type="nucleotide sequence ID" value="NZ_SIXI01000002.1"/>
</dbReference>
<dbReference type="AlphaFoldDB" id="A0A4Q9H5E7"/>
<dbReference type="PANTHER" id="PTHR10395">
    <property type="entry name" value="URICASE AND TRANSTHYRETIN-RELATED"/>
    <property type="match status" value="1"/>
</dbReference>
<dbReference type="NCBIfam" id="TIGR02962">
    <property type="entry name" value="hdxy_isourate"/>
    <property type="match status" value="1"/>
</dbReference>
<keyword evidence="5 7" id="KW-0659">Purine metabolism</keyword>
<dbReference type="EMBL" id="SIXI01000002">
    <property type="protein sequence ID" value="TBO33010.1"/>
    <property type="molecule type" value="Genomic_DNA"/>
</dbReference>
<dbReference type="InterPro" id="IPR023416">
    <property type="entry name" value="Transthyretin/HIU_hydrolase_d"/>
</dbReference>
<comment type="catalytic activity">
    <reaction evidence="1 7">
        <text>5-hydroxyisourate + H2O = 5-hydroxy-2-oxo-4-ureido-2,5-dihydro-1H-imidazole-5-carboxylate + H(+)</text>
        <dbReference type="Rhea" id="RHEA:23736"/>
        <dbReference type="ChEBI" id="CHEBI:15377"/>
        <dbReference type="ChEBI" id="CHEBI:15378"/>
        <dbReference type="ChEBI" id="CHEBI:18072"/>
        <dbReference type="ChEBI" id="CHEBI:58639"/>
        <dbReference type="EC" id="3.5.2.17"/>
    </reaction>
</comment>
<dbReference type="InterPro" id="IPR023419">
    <property type="entry name" value="Transthyretin_CS"/>
</dbReference>
<name>A0A4Q9H5E7_9BURK</name>
<dbReference type="InterPro" id="IPR014306">
    <property type="entry name" value="Hydroxyisourate_hydrolase"/>
</dbReference>